<dbReference type="PANTHER" id="PTHR10587">
    <property type="entry name" value="GLYCOSYL TRANSFERASE-RELATED"/>
    <property type="match status" value="1"/>
</dbReference>
<proteinExistence type="predicted"/>
<dbReference type="GO" id="GO:0005975">
    <property type="term" value="P:carbohydrate metabolic process"/>
    <property type="evidence" value="ECO:0007669"/>
    <property type="project" value="InterPro"/>
</dbReference>
<dbReference type="InterPro" id="IPR002509">
    <property type="entry name" value="NODB_dom"/>
</dbReference>
<organism evidence="3 4">
    <name type="scientific">Sorangium cellulosum</name>
    <name type="common">Polyangium cellulosum</name>
    <dbReference type="NCBI Taxonomy" id="56"/>
    <lineage>
        <taxon>Bacteria</taxon>
        <taxon>Pseudomonadati</taxon>
        <taxon>Myxococcota</taxon>
        <taxon>Polyangia</taxon>
        <taxon>Polyangiales</taxon>
        <taxon>Polyangiaceae</taxon>
        <taxon>Sorangium</taxon>
    </lineage>
</organism>
<dbReference type="GO" id="GO:0016810">
    <property type="term" value="F:hydrolase activity, acting on carbon-nitrogen (but not peptide) bonds"/>
    <property type="evidence" value="ECO:0007669"/>
    <property type="project" value="InterPro"/>
</dbReference>
<accession>A0A4P2QCL3</accession>
<keyword evidence="1" id="KW-0812">Transmembrane</keyword>
<feature type="domain" description="NodB homology" evidence="2">
    <location>
        <begin position="68"/>
        <end position="256"/>
    </location>
</feature>
<name>A0A4P2QCL3_SORCE</name>
<sequence>MPVARALLYAASLGAIALVARSLLVGPIPVAAACAAIVGYLALVLCGVFFLGLGMFVDVVRRGPPGARGVALTFDDGPSPEHTPEVLDLLDRAGVKATFFVIGRKAEAHPDLVRAIAARGHAIGLHGHAHDRLFALRSSRVVERDLARGLEVLERITGERPTLFRPPIGHTSPRIARAVDALGLDVIGWSARGFDGLPGASPEGVAARVIPGLRDGAIVLLHDAAERDDHAPAGVAALPRILAAMGQRNLAGVRVDAWLDEGGGDDIVTR</sequence>
<reference evidence="3 4" key="1">
    <citation type="submission" date="2015-09" db="EMBL/GenBank/DDBJ databases">
        <title>Sorangium comparison.</title>
        <authorList>
            <person name="Zaburannyi N."/>
            <person name="Bunk B."/>
            <person name="Overmann J."/>
            <person name="Mueller R."/>
        </authorList>
    </citation>
    <scope>NUCLEOTIDE SEQUENCE [LARGE SCALE GENOMIC DNA]</scope>
    <source>
        <strain evidence="3 4">So ceGT47</strain>
    </source>
</reference>
<protein>
    <submittedName>
        <fullName evidence="3">Polysaccharide deacetylase</fullName>
    </submittedName>
</protein>
<evidence type="ECO:0000259" key="2">
    <source>
        <dbReference type="PROSITE" id="PS51677"/>
    </source>
</evidence>
<evidence type="ECO:0000313" key="4">
    <source>
        <dbReference type="Proteomes" id="UP000295781"/>
    </source>
</evidence>
<dbReference type="SUPFAM" id="SSF88713">
    <property type="entry name" value="Glycoside hydrolase/deacetylase"/>
    <property type="match status" value="1"/>
</dbReference>
<dbReference type="EMBL" id="CP012670">
    <property type="protein sequence ID" value="AUX27131.1"/>
    <property type="molecule type" value="Genomic_DNA"/>
</dbReference>
<dbReference type="PROSITE" id="PS51257">
    <property type="entry name" value="PROKAR_LIPOPROTEIN"/>
    <property type="match status" value="1"/>
</dbReference>
<evidence type="ECO:0000256" key="1">
    <source>
        <dbReference type="SAM" id="Phobius"/>
    </source>
</evidence>
<dbReference type="OrthoDB" id="5352625at2"/>
<dbReference type="RefSeq" id="WP_129355206.1">
    <property type="nucleotide sequence ID" value="NZ_CP012670.1"/>
</dbReference>
<dbReference type="Gene3D" id="3.20.20.370">
    <property type="entry name" value="Glycoside hydrolase/deacetylase"/>
    <property type="match status" value="1"/>
</dbReference>
<dbReference type="CDD" id="cd10917">
    <property type="entry name" value="CE4_NodB_like_6s_7s"/>
    <property type="match status" value="1"/>
</dbReference>
<gene>
    <name evidence="3" type="ORF">SOCEGT47_077100</name>
</gene>
<keyword evidence="1" id="KW-0472">Membrane</keyword>
<dbReference type="PANTHER" id="PTHR10587:SF137">
    <property type="entry name" value="4-DEOXY-4-FORMAMIDO-L-ARABINOSE-PHOSPHOUNDECAPRENOL DEFORMYLASE ARND-RELATED"/>
    <property type="match status" value="1"/>
</dbReference>
<dbReference type="PROSITE" id="PS51677">
    <property type="entry name" value="NODB"/>
    <property type="match status" value="1"/>
</dbReference>
<dbReference type="Pfam" id="PF01522">
    <property type="entry name" value="Polysacc_deac_1"/>
    <property type="match status" value="1"/>
</dbReference>
<dbReference type="AlphaFoldDB" id="A0A4P2QCL3"/>
<evidence type="ECO:0000313" key="3">
    <source>
        <dbReference type="EMBL" id="AUX27131.1"/>
    </source>
</evidence>
<dbReference type="InterPro" id="IPR011330">
    <property type="entry name" value="Glyco_hydro/deAcase_b/a-brl"/>
</dbReference>
<keyword evidence="1" id="KW-1133">Transmembrane helix</keyword>
<feature type="transmembrane region" description="Helical" evidence="1">
    <location>
        <begin position="7"/>
        <end position="24"/>
    </location>
</feature>
<dbReference type="InterPro" id="IPR050248">
    <property type="entry name" value="Polysacc_deacetylase_ArnD"/>
</dbReference>
<dbReference type="Proteomes" id="UP000295781">
    <property type="component" value="Chromosome"/>
</dbReference>
<feature type="transmembrane region" description="Helical" evidence="1">
    <location>
        <begin position="30"/>
        <end position="53"/>
    </location>
</feature>